<evidence type="ECO:0000259" key="7">
    <source>
        <dbReference type="PROSITE" id="PS51211"/>
    </source>
</evidence>
<evidence type="ECO:0000256" key="2">
    <source>
        <dbReference type="ARBA" id="ARBA00022761"/>
    </source>
</evidence>
<dbReference type="InterPro" id="IPR001846">
    <property type="entry name" value="VWF_type-D"/>
</dbReference>
<reference evidence="9" key="1">
    <citation type="submission" date="2005-04" db="EMBL/GenBank/DDBJ databases">
        <title>Molecular characterization and expression analysis of vitellogenin in the marine crab Portunus trituberculatus.</title>
        <authorList>
            <person name="Yang F."/>
            <person name="Xu H."/>
            <person name="Dai Z."/>
            <person name="Yang W.-J."/>
        </authorList>
    </citation>
    <scope>NUCLEOTIDE SEQUENCE</scope>
</reference>
<evidence type="ECO:0000256" key="4">
    <source>
        <dbReference type="ARBA" id="ARBA00023180"/>
    </source>
</evidence>
<evidence type="ECO:0000256" key="3">
    <source>
        <dbReference type="ARBA" id="ARBA00023157"/>
    </source>
</evidence>
<dbReference type="InterPro" id="IPR015816">
    <property type="entry name" value="Vitellinogen_b-sht_N"/>
</dbReference>
<dbReference type="SUPFAM" id="SSF56968">
    <property type="entry name" value="Lipovitellin-phosvitin complex, beta-sheet shell regions"/>
    <property type="match status" value="2"/>
</dbReference>
<dbReference type="PANTHER" id="PTHR23345:SF15">
    <property type="entry name" value="VITELLOGENIN 1-RELATED"/>
    <property type="match status" value="1"/>
</dbReference>
<dbReference type="InterPro" id="IPR015255">
    <property type="entry name" value="Vitellinogen_open_b-sht"/>
</dbReference>
<dbReference type="Gene3D" id="1.25.10.20">
    <property type="entry name" value="Vitellinogen, superhelical"/>
    <property type="match status" value="1"/>
</dbReference>
<dbReference type="EMBL" id="DQ000638">
    <property type="protein sequence ID" value="AAX94762.1"/>
    <property type="molecule type" value="mRNA"/>
</dbReference>
<dbReference type="Pfam" id="PF09172">
    <property type="entry name" value="Vit_open_b-sht"/>
    <property type="match status" value="1"/>
</dbReference>
<dbReference type="InterPro" id="IPR001747">
    <property type="entry name" value="Vitellogenin_N"/>
</dbReference>
<evidence type="ECO:0000259" key="8">
    <source>
        <dbReference type="PROSITE" id="PS51233"/>
    </source>
</evidence>
<dbReference type="Gene3D" id="2.20.50.20">
    <property type="entry name" value="Lipovitellin. Chain A, domain 3"/>
    <property type="match status" value="1"/>
</dbReference>
<dbReference type="SMART" id="SM00638">
    <property type="entry name" value="LPD_N"/>
    <property type="match status" value="1"/>
</dbReference>
<evidence type="ECO:0000313" key="9">
    <source>
        <dbReference type="EMBL" id="AAX94762.1"/>
    </source>
</evidence>
<dbReference type="Gene3D" id="2.20.80.10">
    <property type="entry name" value="Lipovitellin-phosvitin complex, chain A, domain 4"/>
    <property type="match status" value="1"/>
</dbReference>
<dbReference type="SMART" id="SM00216">
    <property type="entry name" value="VWD"/>
    <property type="match status" value="1"/>
</dbReference>
<protein>
    <submittedName>
        <fullName evidence="9">Vitellogenin</fullName>
    </submittedName>
</protein>
<dbReference type="SMART" id="SM01169">
    <property type="entry name" value="DUF1943"/>
    <property type="match status" value="1"/>
</dbReference>
<keyword evidence="2" id="KW-0758">Storage protein</keyword>
<keyword evidence="3" id="KW-1015">Disulfide bond</keyword>
<dbReference type="PROSITE" id="PS51211">
    <property type="entry name" value="VITELLOGENIN"/>
    <property type="match status" value="1"/>
</dbReference>
<sequence>MTTHTVLLLLALTAAAVAAPYGGTTQLCSTECPLAAAKLSFIPGKTYSYTYSGKSIVQLKGVDGGLVETQWEKQMLLTVLGPCDVAISFKGTKVDGKTGLPGSDKLERYPLVVAMTDGRVQRVCSHPDDDTWAINMKKGVVSALQISLPSLSISNSGLNFTETDVLGTCPTYYEVQGEGARVLVKKEKNHRLCKEHYPTPDEINLPYLKGPLPIQESRSICRQEIDSGIISSVVCEDKKVIRPSYGIYKYVEAKQESTLKLTSSDVSAPDTISRIGQDELVPRSLRYDYEPAKKDPTLVPELEQTLRYLCEITRDGVEADTAAQLEKAVNLMRRIPEQSFNDIYTKVRNKQICPQHTKLESLFMDAIAFVHEPESVPVMVKELVEGRTTGTLAALYSTAFYLVPRPDVKAIQALEPLFKSSADLSSAKLAAASMVNTYCRHKPHCYNETPVRNLAQALKQKIEEDLSSSSEDTQKQALSALKSLGNMGVMTPEVAEKVVLYMENENKKVSARSRCTSLQADRVSRPVTQKLVHYALRPEENTEVRIAAYLAAVRCANYEDLQEIVTKISYEENTQVRGFILSHLINLQKSDAPEKQSLRYMMTNIVLPQDFEADIRKYSQNLDLSYFSESLGVGAEVESNLIYAPGSMIPRSLGVNLTAALDGTGIPMNLGEIGARLEGLEPILAQLLGPASYLKTSSYSKMFNDLVSFIQKNWSTIKQELEVAIRERRSVDYAALESIISKLYGPHYGKFQADFFARFLGQEINYASLSDNLQDINIQHLVEASVRYLKRMLSSLKNMDLDMVKAAQLGVDYSLPTIQGTPLKMKLETVAVAGIKMQTNLNGLFSGQGSSGSLFKILPSFSVETHGFIGYDAYISKSGLKMNTTVSSNNGVAIKVGGQSSQEVQIEVDLPKKMEIIRVQSETYLKKQTRNQPEIKILPPSMQDIRIRHNSCFTALESVFGIKMCYDVNVPDIFRANALPLGSPALVILSLNKTESTITGYKIAVNAHTDTQDKKYAAKVSAVGSSSPKESNVEVNLKKHGESYLAEVKLMSSLTHGKIKIGLVNRPELKTFETEVSLTTSGMEFLQGFIVETKITPIQNGIRYDMDIYCSPSGSISEQSKIFTGMLKLEHMLPNMLMEIKGETKNILSQYFPFSFDAVVFFKYYNDVPIPLWLQHFELTAGINGWMMKSFFRNSGESSQSSLPTVPRREMMIDIKADLRLQGTPAVNFIEQLTVDAKIGQTEYKMQRRIAYQERRRAISLQLTRPTDNVKLLEIAAEKDSQEIMFLFWVQMPEYMAPIKVAASFVQQGQDYDAEAIIMHGQQTLVQLHGPVTYINSPTLTKVGANIKINNFYQFVSSFEYEEGKQIVLLEIKKEEEVLLALKCNLKTPSPQGSSLEAELNVPILFDGTTEISITENIIHITTNTLLLPNSPSPRRIKAFLDINWTQKQGQMMVLWNADKEASQKIALDVVIVPESGRPAEATLHTKLMLLDQAYHSNMKVVVPFLLQRYGERNSIHMEVQTPEQKKWMLEVGVQKQGSNTANVDLTFKSVHDNNYHLTSSVQWQLLDGPLCFEVQTRITFIAPQNKQSQFVLHVKHHMSPEQHIIYLMMEASTPSMQPPLKIIFSLENKDYSYVTKLQSEVSGPETLFLWQLETYPEGGVKHLKNAIDLTAIHNVLKSVSTIVGLRGSSPLVTSAYRKRNAYGYRYTNSSTGIHSLIIEQPSRTVEAEATYSPSKVGIKFYPNRTESEAKYEVSGEYIDSLWGGNSKLQGKMSHPMLSRDMTAVIEYTRSGSGQQGSFELDVFPDAADKITGSLTSVLRANNTIAIEANLSSRVLQVKPRVMMEVSWAAHTAAFNFTFHETPSSPESLKVYAKYDRISKNYAAVTFHLASEGRPTMDVSGVIEPRYGPHCDGFALLANARTSLLGDFAVNSTVCKPVFLEVVMKKQNSENIYKAALGLQLPYKAQISLSESDRSQTWDKYISLVDIHLATPRHIKIDYEYRENEMAALKDLVLNDVYRITEEVLSWTDRVYAEIERQASQAGVPFPTPKIRQLMQEIKQEIVEIYRDLIYNDILYEWNALVEILHGPTATFIKKSIFQSLQSMAQLQREWAVSIVEQLKQHFKPAINKISEAVKQVDQWMQTGEEPEIVRRLIEEVERSAIYRLLQTEIIQPIKETYPQQYQVTVDVVAKVIYTLRHDLLMTKHKVLASPTLSRVIRKIADLSQDNTLRQTLEWLESQLMQSVIIIAPEPGVNHVGIQIPLYRPIYSLSQVVNMTMQMQSPLTLTEKMLLSAEAFNPISVRKILETYNRWVPRNLSALPLSLNQSALVVGDTEILTFDGVLLRMPRSSCKVLLASVPDVVSIYMSHPQPSQGPEVILQAGSTKAIIKPNLEVDVNGQQVHGRQTVGDLVIEVNPHRVTVVSPMLGVQLMKEQRVVIVNASTWVFNHTRGLLGLYDHERANDRMMSNGRNASSLHDLVNSWQENPNCPTPSITPVDPMHVPVKESVLCDFLFFQMRPCMPVVSPKPFMQSCRIYSRPFEVIRSYQTFCRTQGVMFPLSVF</sequence>
<dbReference type="InterPro" id="IPR015819">
    <property type="entry name" value="Lipid_transp_b-sht_shell"/>
</dbReference>
<comment type="caution">
    <text evidence="5">Lacks conserved residue(s) required for the propagation of feature annotation.</text>
</comment>
<keyword evidence="1 6" id="KW-0732">Signal</keyword>
<feature type="domain" description="VWFD" evidence="8">
    <location>
        <begin position="2325"/>
        <end position="2488"/>
    </location>
</feature>
<name>Q1L7X1_PORTR</name>
<proteinExistence type="evidence at transcript level"/>
<dbReference type="SUPFAM" id="SSF48431">
    <property type="entry name" value="Lipovitellin-phosvitin complex, superhelical domain"/>
    <property type="match status" value="1"/>
</dbReference>
<dbReference type="Pfam" id="PF00094">
    <property type="entry name" value="VWD"/>
    <property type="match status" value="1"/>
</dbReference>
<dbReference type="PROSITE" id="PS51233">
    <property type="entry name" value="VWFD"/>
    <property type="match status" value="1"/>
</dbReference>
<dbReference type="InterPro" id="IPR050733">
    <property type="entry name" value="Vitellogenin/Apolipophorin"/>
</dbReference>
<dbReference type="GO" id="GO:0005319">
    <property type="term" value="F:lipid transporter activity"/>
    <property type="evidence" value="ECO:0007669"/>
    <property type="project" value="InterPro"/>
</dbReference>
<dbReference type="Gene3D" id="2.30.230.10">
    <property type="entry name" value="Lipovitellin, beta-sheet shell regions, chain A"/>
    <property type="match status" value="1"/>
</dbReference>
<keyword evidence="4" id="KW-0325">Glycoprotein</keyword>
<evidence type="ECO:0000256" key="5">
    <source>
        <dbReference type="PROSITE-ProRule" id="PRU00557"/>
    </source>
</evidence>
<evidence type="ECO:0000256" key="6">
    <source>
        <dbReference type="SAM" id="SignalP"/>
    </source>
</evidence>
<dbReference type="InterPro" id="IPR011030">
    <property type="entry name" value="Lipovitellin_superhlx_dom"/>
</dbReference>
<dbReference type="OrthoDB" id="6484170at2759"/>
<feature type="chain" id="PRO_5004193211" evidence="6">
    <location>
        <begin position="19"/>
        <end position="2560"/>
    </location>
</feature>
<feature type="signal peptide" evidence="6">
    <location>
        <begin position="1"/>
        <end position="18"/>
    </location>
</feature>
<organism evidence="9">
    <name type="scientific">Portunus trituberculatus</name>
    <name type="common">Swimming crab</name>
    <name type="synonym">Neptunus trituberculatus</name>
    <dbReference type="NCBI Taxonomy" id="210409"/>
    <lineage>
        <taxon>Eukaryota</taxon>
        <taxon>Metazoa</taxon>
        <taxon>Ecdysozoa</taxon>
        <taxon>Arthropoda</taxon>
        <taxon>Crustacea</taxon>
        <taxon>Multicrustacea</taxon>
        <taxon>Malacostraca</taxon>
        <taxon>Eumalacostraca</taxon>
        <taxon>Eucarida</taxon>
        <taxon>Decapoda</taxon>
        <taxon>Pleocyemata</taxon>
        <taxon>Brachyura</taxon>
        <taxon>Eubrachyura</taxon>
        <taxon>Portunoidea</taxon>
        <taxon>Portunidae</taxon>
        <taxon>Portuninae</taxon>
        <taxon>Portunus</taxon>
    </lineage>
</organism>
<evidence type="ECO:0000256" key="1">
    <source>
        <dbReference type="ARBA" id="ARBA00022729"/>
    </source>
</evidence>
<dbReference type="PANTHER" id="PTHR23345">
    <property type="entry name" value="VITELLOGENIN-RELATED"/>
    <property type="match status" value="1"/>
</dbReference>
<dbReference type="InterPro" id="IPR015817">
    <property type="entry name" value="Vitellinogen_open_b-sht_sub1"/>
</dbReference>
<dbReference type="Pfam" id="PF01347">
    <property type="entry name" value="Vitellogenin_N"/>
    <property type="match status" value="1"/>
</dbReference>
<accession>Q1L7X1</accession>
<dbReference type="GO" id="GO:0045735">
    <property type="term" value="F:nutrient reservoir activity"/>
    <property type="evidence" value="ECO:0007669"/>
    <property type="project" value="UniProtKB-KW"/>
</dbReference>
<feature type="domain" description="Vitellogenin" evidence="7">
    <location>
        <begin position="41"/>
        <end position="653"/>
    </location>
</feature>